<dbReference type="OrthoDB" id="7555373at2759"/>
<keyword evidence="8" id="KW-0808">Transferase</keyword>
<evidence type="ECO:0000256" key="10">
    <source>
        <dbReference type="SAM" id="MobiDB-lite"/>
    </source>
</evidence>
<evidence type="ECO:0000259" key="11">
    <source>
        <dbReference type="Pfam" id="PF25597"/>
    </source>
</evidence>
<keyword evidence="8" id="KW-0239">DNA-directed DNA polymerase</keyword>
<evidence type="ECO:0000313" key="13">
    <source>
        <dbReference type="Proteomes" id="UP000036403"/>
    </source>
</evidence>
<dbReference type="GO" id="GO:0004519">
    <property type="term" value="F:endonuclease activity"/>
    <property type="evidence" value="ECO:0007669"/>
    <property type="project" value="UniProtKB-KW"/>
</dbReference>
<keyword evidence="2" id="KW-0479">Metal-binding</keyword>
<keyword evidence="7" id="KW-0695">RNA-directed DNA polymerase</keyword>
<comment type="caution">
    <text evidence="12">The sequence shown here is derived from an EMBL/GenBank/DDBJ whole genome shotgun (WGS) entry which is preliminary data.</text>
</comment>
<evidence type="ECO:0000256" key="7">
    <source>
        <dbReference type="ARBA" id="ARBA00022918"/>
    </source>
</evidence>
<dbReference type="GO" id="GO:0046872">
    <property type="term" value="F:metal ion binding"/>
    <property type="evidence" value="ECO:0007669"/>
    <property type="project" value="UniProtKB-KW"/>
</dbReference>
<sequence>MQDANCDQKFWAEAVNTAVYLKNRSPHKAVRGKTPEEIWTGRMIDLSHLKVFGCLAYVHVPKNLKNKWDVEGKPYLFVGYCEDTKGYRLFDLEEKGKIIRARDVVFLENEFSINDTEETNRSITHIKLSNEEGSENSPEDDSTQSNEIRDDLEEEEVEEYKSLTETEEEVADKPLTVLETEKEDRRYPIKNRNSKEYPDYMLYQTTCEPNDQKLLKKP</sequence>
<keyword evidence="5" id="KW-0460">Magnesium</keyword>
<evidence type="ECO:0000256" key="6">
    <source>
        <dbReference type="ARBA" id="ARBA00022908"/>
    </source>
</evidence>
<dbReference type="GO" id="GO:0006310">
    <property type="term" value="P:DNA recombination"/>
    <property type="evidence" value="ECO:0007669"/>
    <property type="project" value="UniProtKB-KW"/>
</dbReference>
<name>A0A0J7MNL2_LASNI</name>
<dbReference type="PANTHER" id="PTHR42648">
    <property type="entry name" value="TRANSPOSASE, PUTATIVE-RELATED"/>
    <property type="match status" value="1"/>
</dbReference>
<feature type="domain" description="Retroviral polymerase SH3-like" evidence="11">
    <location>
        <begin position="54"/>
        <end position="116"/>
    </location>
</feature>
<keyword evidence="4" id="KW-0378">Hydrolase</keyword>
<dbReference type="GO" id="GO:0003676">
    <property type="term" value="F:nucleic acid binding"/>
    <property type="evidence" value="ECO:0007669"/>
    <property type="project" value="InterPro"/>
</dbReference>
<keyword evidence="9" id="KW-0233">DNA recombination</keyword>
<keyword evidence="13" id="KW-1185">Reference proteome</keyword>
<dbReference type="GO" id="GO:0003887">
    <property type="term" value="F:DNA-directed DNA polymerase activity"/>
    <property type="evidence" value="ECO:0007669"/>
    <property type="project" value="UniProtKB-KW"/>
</dbReference>
<gene>
    <name evidence="12" type="ORF">RF55_23883</name>
</gene>
<dbReference type="InterPro" id="IPR036397">
    <property type="entry name" value="RNaseH_sf"/>
</dbReference>
<keyword evidence="3" id="KW-0255">Endonuclease</keyword>
<evidence type="ECO:0000256" key="1">
    <source>
        <dbReference type="ARBA" id="ARBA00022722"/>
    </source>
</evidence>
<dbReference type="PANTHER" id="PTHR42648:SF11">
    <property type="entry name" value="TRANSPOSON TY4-P GAG-POL POLYPROTEIN"/>
    <property type="match status" value="1"/>
</dbReference>
<evidence type="ECO:0000256" key="3">
    <source>
        <dbReference type="ARBA" id="ARBA00022759"/>
    </source>
</evidence>
<evidence type="ECO:0000313" key="12">
    <source>
        <dbReference type="EMBL" id="KMQ82180.1"/>
    </source>
</evidence>
<protein>
    <submittedName>
        <fullName evidence="12">Retrovirus-related pol polyprotein from transposon tnt 1-94</fullName>
    </submittedName>
</protein>
<dbReference type="Proteomes" id="UP000036403">
    <property type="component" value="Unassembled WGS sequence"/>
</dbReference>
<dbReference type="STRING" id="67767.A0A0J7MNL2"/>
<dbReference type="GO" id="GO:0003964">
    <property type="term" value="F:RNA-directed DNA polymerase activity"/>
    <property type="evidence" value="ECO:0007669"/>
    <property type="project" value="UniProtKB-KW"/>
</dbReference>
<dbReference type="SUPFAM" id="SSF53098">
    <property type="entry name" value="Ribonuclease H-like"/>
    <property type="match status" value="1"/>
</dbReference>
<dbReference type="GO" id="GO:0015074">
    <property type="term" value="P:DNA integration"/>
    <property type="evidence" value="ECO:0007669"/>
    <property type="project" value="UniProtKB-KW"/>
</dbReference>
<evidence type="ECO:0000256" key="4">
    <source>
        <dbReference type="ARBA" id="ARBA00022801"/>
    </source>
</evidence>
<evidence type="ECO:0000256" key="9">
    <source>
        <dbReference type="ARBA" id="ARBA00023172"/>
    </source>
</evidence>
<evidence type="ECO:0000256" key="8">
    <source>
        <dbReference type="ARBA" id="ARBA00022932"/>
    </source>
</evidence>
<dbReference type="GO" id="GO:0016787">
    <property type="term" value="F:hydrolase activity"/>
    <property type="evidence" value="ECO:0007669"/>
    <property type="project" value="UniProtKB-KW"/>
</dbReference>
<keyword evidence="6" id="KW-0229">DNA integration</keyword>
<dbReference type="Gene3D" id="3.30.420.10">
    <property type="entry name" value="Ribonuclease H-like superfamily/Ribonuclease H"/>
    <property type="match status" value="1"/>
</dbReference>
<evidence type="ECO:0000256" key="5">
    <source>
        <dbReference type="ARBA" id="ARBA00022842"/>
    </source>
</evidence>
<accession>A0A0J7MNL2</accession>
<dbReference type="InterPro" id="IPR012337">
    <property type="entry name" value="RNaseH-like_sf"/>
</dbReference>
<feature type="compositionally biased region" description="Acidic residues" evidence="10">
    <location>
        <begin position="132"/>
        <end position="142"/>
    </location>
</feature>
<proteinExistence type="predicted"/>
<dbReference type="InterPro" id="IPR039537">
    <property type="entry name" value="Retrotran_Ty1/copia-like"/>
</dbReference>
<feature type="region of interest" description="Disordered" evidence="10">
    <location>
        <begin position="128"/>
        <end position="173"/>
    </location>
</feature>
<evidence type="ECO:0000256" key="2">
    <source>
        <dbReference type="ARBA" id="ARBA00022723"/>
    </source>
</evidence>
<organism evidence="12 13">
    <name type="scientific">Lasius niger</name>
    <name type="common">Black garden ant</name>
    <dbReference type="NCBI Taxonomy" id="67767"/>
    <lineage>
        <taxon>Eukaryota</taxon>
        <taxon>Metazoa</taxon>
        <taxon>Ecdysozoa</taxon>
        <taxon>Arthropoda</taxon>
        <taxon>Hexapoda</taxon>
        <taxon>Insecta</taxon>
        <taxon>Pterygota</taxon>
        <taxon>Neoptera</taxon>
        <taxon>Endopterygota</taxon>
        <taxon>Hymenoptera</taxon>
        <taxon>Apocrita</taxon>
        <taxon>Aculeata</taxon>
        <taxon>Formicoidea</taxon>
        <taxon>Formicidae</taxon>
        <taxon>Formicinae</taxon>
        <taxon>Lasius</taxon>
        <taxon>Lasius</taxon>
    </lineage>
</organism>
<dbReference type="PaxDb" id="67767-A0A0J7MNL2"/>
<reference evidence="12 13" key="1">
    <citation type="submission" date="2015-04" db="EMBL/GenBank/DDBJ databases">
        <title>Lasius niger genome sequencing.</title>
        <authorList>
            <person name="Konorov E.A."/>
            <person name="Nikitin M.A."/>
            <person name="Kirill M.V."/>
            <person name="Chang P."/>
        </authorList>
    </citation>
    <scope>NUCLEOTIDE SEQUENCE [LARGE SCALE GENOMIC DNA]</scope>
    <source>
        <tissue evidence="12">Whole</tissue>
    </source>
</reference>
<dbReference type="EMBL" id="LBMM01027563">
    <property type="protein sequence ID" value="KMQ82180.1"/>
    <property type="molecule type" value="Genomic_DNA"/>
</dbReference>
<keyword evidence="1" id="KW-0540">Nuclease</keyword>
<keyword evidence="8" id="KW-0548">Nucleotidyltransferase</keyword>
<dbReference type="Pfam" id="PF25597">
    <property type="entry name" value="SH3_retrovirus"/>
    <property type="match status" value="1"/>
</dbReference>
<dbReference type="InterPro" id="IPR057670">
    <property type="entry name" value="SH3_retrovirus"/>
</dbReference>
<dbReference type="AlphaFoldDB" id="A0A0J7MNL2"/>